<evidence type="ECO:0000313" key="3">
    <source>
        <dbReference type="WBParaSite" id="Csp11.Scaffold629.g11001.t1"/>
    </source>
</evidence>
<dbReference type="Proteomes" id="UP000095282">
    <property type="component" value="Unplaced"/>
</dbReference>
<organism evidence="2 3">
    <name type="scientific">Caenorhabditis tropicalis</name>
    <dbReference type="NCBI Taxonomy" id="1561998"/>
    <lineage>
        <taxon>Eukaryota</taxon>
        <taxon>Metazoa</taxon>
        <taxon>Ecdysozoa</taxon>
        <taxon>Nematoda</taxon>
        <taxon>Chromadorea</taxon>
        <taxon>Rhabditida</taxon>
        <taxon>Rhabditina</taxon>
        <taxon>Rhabditomorpha</taxon>
        <taxon>Rhabditoidea</taxon>
        <taxon>Rhabditidae</taxon>
        <taxon>Peloderinae</taxon>
        <taxon>Caenorhabditis</taxon>
    </lineage>
</organism>
<keyword evidence="2" id="KW-1185">Reference proteome</keyword>
<feature type="transmembrane region" description="Helical" evidence="1">
    <location>
        <begin position="12"/>
        <end position="30"/>
    </location>
</feature>
<keyword evidence="1" id="KW-0812">Transmembrane</keyword>
<dbReference type="AlphaFoldDB" id="A0A1I7TRC6"/>
<dbReference type="eggNOG" id="ENOG502T3BG">
    <property type="taxonomic scope" value="Eukaryota"/>
</dbReference>
<keyword evidence="1" id="KW-0472">Membrane</keyword>
<dbReference type="WBParaSite" id="Csp11.Scaffold629.g11001.t1">
    <property type="protein sequence ID" value="Csp11.Scaffold629.g11001.t1"/>
    <property type="gene ID" value="Csp11.Scaffold629.g11001"/>
</dbReference>
<sequence>MDEMWTNHYYPLIHSGVVLFSILSVYFIAYSNIKLALALHGTLKLMILFWTLHSLVFPELYQIQNQEAVAAALYYFLTFVFEMTAFFVINKMNIPFMVDDEDIPEMVDDEDEVMVTCC</sequence>
<protein>
    <submittedName>
        <fullName evidence="3">Transmembrane protein</fullName>
    </submittedName>
</protein>
<feature type="transmembrane region" description="Helical" evidence="1">
    <location>
        <begin position="68"/>
        <end position="89"/>
    </location>
</feature>
<name>A0A1I7TRC6_9PELO</name>
<keyword evidence="1" id="KW-1133">Transmembrane helix</keyword>
<evidence type="ECO:0000256" key="1">
    <source>
        <dbReference type="SAM" id="Phobius"/>
    </source>
</evidence>
<accession>A0A1I7TRC6</accession>
<proteinExistence type="predicted"/>
<feature type="transmembrane region" description="Helical" evidence="1">
    <location>
        <begin position="37"/>
        <end position="56"/>
    </location>
</feature>
<reference evidence="3" key="1">
    <citation type="submission" date="2016-11" db="UniProtKB">
        <authorList>
            <consortium name="WormBaseParasite"/>
        </authorList>
    </citation>
    <scope>IDENTIFICATION</scope>
</reference>
<evidence type="ECO:0000313" key="2">
    <source>
        <dbReference type="Proteomes" id="UP000095282"/>
    </source>
</evidence>